<dbReference type="InterPro" id="IPR052186">
    <property type="entry name" value="Hydantoin_racemase-like"/>
</dbReference>
<dbReference type="Pfam" id="PF01177">
    <property type="entry name" value="Asp_Glu_race"/>
    <property type="match status" value="1"/>
</dbReference>
<protein>
    <submittedName>
        <fullName evidence="2">Putative hydantoin racemase</fullName>
    </submittedName>
</protein>
<dbReference type="GO" id="GO:0047661">
    <property type="term" value="F:amino-acid racemase activity"/>
    <property type="evidence" value="ECO:0007669"/>
    <property type="project" value="InterPro"/>
</dbReference>
<proteinExistence type="inferred from homology"/>
<name>D3F485_CONWI</name>
<dbReference type="Proteomes" id="UP000008229">
    <property type="component" value="Chromosome"/>
</dbReference>
<organism evidence="2 3">
    <name type="scientific">Conexibacter woesei (strain DSM 14684 / CCUG 47730 / CIP 108061 / JCM 11494 / NBRC 100937 / ID131577)</name>
    <dbReference type="NCBI Taxonomy" id="469383"/>
    <lineage>
        <taxon>Bacteria</taxon>
        <taxon>Bacillati</taxon>
        <taxon>Actinomycetota</taxon>
        <taxon>Thermoleophilia</taxon>
        <taxon>Solirubrobacterales</taxon>
        <taxon>Conexibacteraceae</taxon>
        <taxon>Conexibacter</taxon>
    </lineage>
</organism>
<evidence type="ECO:0000313" key="3">
    <source>
        <dbReference type="Proteomes" id="UP000008229"/>
    </source>
</evidence>
<dbReference type="EMBL" id="CP001854">
    <property type="protein sequence ID" value="ADB50457.1"/>
    <property type="molecule type" value="Genomic_DNA"/>
</dbReference>
<sequence>MRIKYIIPFPFGPEGVAMRAAGIPRGALDSDTIVDCVAVRNSFDTSSPDAGANVYDAMLLEMYVVEAGLAAEDEGYDAVVIDTMSDSGLDVLRSRLTIPVLGQGTAAVSTAISIGRRLAFLVYVPENAFIVEKVIAYHGIGARCTVHALDLVPDFERLLDDDFETQLGRFEEVGRAAIAEARADTIVLGSGTMYQAAAPLQARLGVPVIDPASVTLRLAESLVRLGLSHSKVSYPSPPVIQDHKFRSLEGAS</sequence>
<dbReference type="Gene3D" id="3.40.50.12500">
    <property type="match status" value="1"/>
</dbReference>
<comment type="similarity">
    <text evidence="1">Belongs to the HyuE racemase family.</text>
</comment>
<reference evidence="3" key="2">
    <citation type="submission" date="2010-01" db="EMBL/GenBank/DDBJ databases">
        <title>The complete genome of Conexibacter woesei DSM 14684.</title>
        <authorList>
            <consortium name="US DOE Joint Genome Institute (JGI-PGF)"/>
            <person name="Lucas S."/>
            <person name="Copeland A."/>
            <person name="Lapidus A."/>
            <person name="Glavina del Rio T."/>
            <person name="Dalin E."/>
            <person name="Tice H."/>
            <person name="Bruce D."/>
            <person name="Goodwin L."/>
            <person name="Pitluck S."/>
            <person name="Kyrpides N."/>
            <person name="Mavromatis K."/>
            <person name="Ivanova N."/>
            <person name="Mikhailova N."/>
            <person name="Chertkov O."/>
            <person name="Brettin T."/>
            <person name="Detter J.C."/>
            <person name="Han C."/>
            <person name="Larimer F."/>
            <person name="Land M."/>
            <person name="Hauser L."/>
            <person name="Markowitz V."/>
            <person name="Cheng J.-F."/>
            <person name="Hugenholtz P."/>
            <person name="Woyke T."/>
            <person name="Wu D."/>
            <person name="Pukall R."/>
            <person name="Steenblock K."/>
            <person name="Schneider S."/>
            <person name="Klenk H.-P."/>
            <person name="Eisen J.A."/>
        </authorList>
    </citation>
    <scope>NUCLEOTIDE SEQUENCE [LARGE SCALE GENOMIC DNA]</scope>
    <source>
        <strain evidence="3">DSM 14684 / CIP 108061 / JCM 11494 / NBRC 100937 / ID131577</strain>
    </source>
</reference>
<dbReference type="InterPro" id="IPR015942">
    <property type="entry name" value="Asp/Glu/hydantoin_racemase"/>
</dbReference>
<dbReference type="HOGENOM" id="CLU_053002_3_0_11"/>
<dbReference type="InterPro" id="IPR053714">
    <property type="entry name" value="Iso_Racemase_Enz_sf"/>
</dbReference>
<accession>D3F485</accession>
<gene>
    <name evidence="2" type="ordered locus">Cwoe_2031</name>
</gene>
<dbReference type="eggNOG" id="COG4126">
    <property type="taxonomic scope" value="Bacteria"/>
</dbReference>
<evidence type="ECO:0000313" key="2">
    <source>
        <dbReference type="EMBL" id="ADB50457.1"/>
    </source>
</evidence>
<dbReference type="STRING" id="469383.Cwoe_2031"/>
<reference evidence="2 3" key="1">
    <citation type="journal article" date="2010" name="Stand. Genomic Sci.">
        <title>Complete genome sequence of Conexibacter woesei type strain (ID131577).</title>
        <authorList>
            <person name="Pukall R."/>
            <person name="Lapidus A."/>
            <person name="Glavina Del Rio T."/>
            <person name="Copeland A."/>
            <person name="Tice H."/>
            <person name="Cheng J.-F."/>
            <person name="Lucas S."/>
            <person name="Chen F."/>
            <person name="Nolan M."/>
            <person name="Bruce D."/>
            <person name="Goodwin L."/>
            <person name="Pitluck S."/>
            <person name="Mavromatis K."/>
            <person name="Ivanova N."/>
            <person name="Ovchinnikova G."/>
            <person name="Pati A."/>
            <person name="Chen A."/>
            <person name="Palaniappan K."/>
            <person name="Land M."/>
            <person name="Hauser L."/>
            <person name="Chang Y.-J."/>
            <person name="Jeffries C.D."/>
            <person name="Chain P."/>
            <person name="Meincke L."/>
            <person name="Sims D."/>
            <person name="Brettin T."/>
            <person name="Detter J.C."/>
            <person name="Rohde M."/>
            <person name="Goeker M."/>
            <person name="Bristow J."/>
            <person name="Eisen J.A."/>
            <person name="Markowitz V."/>
            <person name="Kyrpides N.C."/>
            <person name="Klenk H.-P."/>
            <person name="Hugenholtz P."/>
        </authorList>
    </citation>
    <scope>NUCLEOTIDE SEQUENCE [LARGE SCALE GENOMIC DNA]</scope>
    <source>
        <strain evidence="3">DSM 14684 / CIP 108061 / JCM 11494 / NBRC 100937 / ID131577</strain>
    </source>
</reference>
<dbReference type="KEGG" id="cwo:Cwoe_2031"/>
<keyword evidence="3" id="KW-1185">Reference proteome</keyword>
<dbReference type="PANTHER" id="PTHR28047:SF5">
    <property type="entry name" value="PROTEIN DCG1"/>
    <property type="match status" value="1"/>
</dbReference>
<dbReference type="PANTHER" id="PTHR28047">
    <property type="entry name" value="PROTEIN DCG1"/>
    <property type="match status" value="1"/>
</dbReference>
<dbReference type="AlphaFoldDB" id="D3F485"/>
<evidence type="ECO:0000256" key="1">
    <source>
        <dbReference type="ARBA" id="ARBA00038414"/>
    </source>
</evidence>